<keyword evidence="2" id="KW-1185">Reference proteome</keyword>
<reference evidence="1 2" key="2">
    <citation type="submission" date="2009-02" db="EMBL/GenBank/DDBJ databases">
        <title>Draft genome sequence of Blautia hydrogenotrophica DSM 10507 (Ruminococcus hydrogenotrophicus DSM 10507).</title>
        <authorList>
            <person name="Sudarsanam P."/>
            <person name="Ley R."/>
            <person name="Guruge J."/>
            <person name="Turnbaugh P.J."/>
            <person name="Mahowald M."/>
            <person name="Liep D."/>
            <person name="Gordon J."/>
        </authorList>
    </citation>
    <scope>NUCLEOTIDE SEQUENCE [LARGE SCALE GENOMIC DNA]</scope>
    <source>
        <strain evidence="2">DSM 10507 / JCM 14656 / S5a33</strain>
    </source>
</reference>
<dbReference type="RefSeq" id="WP_005948864.1">
    <property type="nucleotide sequence ID" value="NZ_CP136423.1"/>
</dbReference>
<evidence type="ECO:0000313" key="1">
    <source>
        <dbReference type="EMBL" id="EEG49137.1"/>
    </source>
</evidence>
<proteinExistence type="predicted"/>
<evidence type="ECO:0008006" key="3">
    <source>
        <dbReference type="Google" id="ProtNLM"/>
    </source>
</evidence>
<organism evidence="1 2">
    <name type="scientific">Blautia hydrogenotrophica (strain DSM 10507 / JCM 14656 / S5a33)</name>
    <name type="common">Ruminococcus hydrogenotrophicus</name>
    <dbReference type="NCBI Taxonomy" id="476272"/>
    <lineage>
        <taxon>Bacteria</taxon>
        <taxon>Bacillati</taxon>
        <taxon>Bacillota</taxon>
        <taxon>Clostridia</taxon>
        <taxon>Lachnospirales</taxon>
        <taxon>Lachnospiraceae</taxon>
        <taxon>Blautia</taxon>
    </lineage>
</organism>
<dbReference type="PATRIC" id="fig|476272.21.peg.1987"/>
<dbReference type="AlphaFoldDB" id="C0CM67"/>
<gene>
    <name evidence="1" type="ORF">RUMHYD_01948</name>
</gene>
<reference evidence="1 2" key="1">
    <citation type="submission" date="2009-01" db="EMBL/GenBank/DDBJ databases">
        <authorList>
            <person name="Fulton L."/>
            <person name="Clifton S."/>
            <person name="Fulton B."/>
            <person name="Xu J."/>
            <person name="Minx P."/>
            <person name="Pepin K.H."/>
            <person name="Johnson M."/>
            <person name="Bhonagiri V."/>
            <person name="Nash W.E."/>
            <person name="Mardis E.R."/>
            <person name="Wilson R.K."/>
        </authorList>
    </citation>
    <scope>NUCLEOTIDE SEQUENCE [LARGE SCALE GENOMIC DNA]</scope>
    <source>
        <strain evidence="2">DSM 10507 / JCM 14656 / S5a33</strain>
    </source>
</reference>
<comment type="caution">
    <text evidence="1">The sequence shown here is derived from an EMBL/GenBank/DDBJ whole genome shotgun (WGS) entry which is preliminary data.</text>
</comment>
<sequence>MELEILQDLKNYFGDDYEEEQESTLLFCIKRSIKSFKNKRNYPSAYPQIMIEKDMDKYYSCLLDLSLYWAIKQGYEFQGSHSENSTNRSWESESEIYSLHNVIPIARIL</sequence>
<dbReference type="EMBL" id="ACBZ01000101">
    <property type="protein sequence ID" value="EEG49137.1"/>
    <property type="molecule type" value="Genomic_DNA"/>
</dbReference>
<protein>
    <recommendedName>
        <fullName evidence="3">Phage gp6-like head-tail connector protein</fullName>
    </recommendedName>
</protein>
<name>C0CM67_BLAHS</name>
<accession>C0CM67</accession>
<dbReference type="GeneID" id="86822317"/>
<evidence type="ECO:0000313" key="2">
    <source>
        <dbReference type="Proteomes" id="UP000003100"/>
    </source>
</evidence>
<dbReference type="HOGENOM" id="CLU_173827_0_0_9"/>
<dbReference type="Proteomes" id="UP000003100">
    <property type="component" value="Unassembled WGS sequence"/>
</dbReference>
<dbReference type="eggNOG" id="ENOG5033I7S">
    <property type="taxonomic scope" value="Bacteria"/>
</dbReference>